<dbReference type="KEGG" id="vok:COSY_0715"/>
<dbReference type="InterPro" id="IPR044135">
    <property type="entry name" value="Met-tRNA-FMT_C"/>
</dbReference>
<evidence type="ECO:0000259" key="10">
    <source>
        <dbReference type="Pfam" id="PF02911"/>
    </source>
</evidence>
<keyword evidence="5 8" id="KW-0808">Transferase</keyword>
<evidence type="ECO:0000256" key="2">
    <source>
        <dbReference type="ARBA" id="ARBA00010699"/>
    </source>
</evidence>
<accession>A5CW37</accession>
<dbReference type="STRING" id="412965.COSY_0715"/>
<dbReference type="PANTHER" id="PTHR11138:SF5">
    <property type="entry name" value="METHIONYL-TRNA FORMYLTRANSFERASE, MITOCHONDRIAL"/>
    <property type="match status" value="1"/>
</dbReference>
<dbReference type="NCBIfam" id="TIGR00460">
    <property type="entry name" value="fmt"/>
    <property type="match status" value="1"/>
</dbReference>
<dbReference type="AlphaFoldDB" id="A5CW37"/>
<dbReference type="Gene3D" id="3.10.25.10">
    <property type="entry name" value="Formyl transferase, C-terminal domain"/>
    <property type="match status" value="1"/>
</dbReference>
<feature type="domain" description="Formyl transferase C-terminal" evidence="10">
    <location>
        <begin position="210"/>
        <end position="312"/>
    </location>
</feature>
<dbReference type="InterPro" id="IPR037022">
    <property type="entry name" value="Formyl_trans_C_sf"/>
</dbReference>
<evidence type="ECO:0000256" key="3">
    <source>
        <dbReference type="ARBA" id="ARBA00012261"/>
    </source>
</evidence>
<dbReference type="GO" id="GO:0005829">
    <property type="term" value="C:cytosol"/>
    <property type="evidence" value="ECO:0007669"/>
    <property type="project" value="TreeGrafter"/>
</dbReference>
<dbReference type="HAMAP" id="MF_00182">
    <property type="entry name" value="Formyl_trans"/>
    <property type="match status" value="1"/>
</dbReference>
<dbReference type="PANTHER" id="PTHR11138">
    <property type="entry name" value="METHIONYL-TRNA FORMYLTRANSFERASE"/>
    <property type="match status" value="1"/>
</dbReference>
<feature type="binding site" evidence="8">
    <location>
        <begin position="118"/>
        <end position="121"/>
    </location>
    <ligand>
        <name>(6S)-5,6,7,8-tetrahydrofolate</name>
        <dbReference type="ChEBI" id="CHEBI:57453"/>
    </ligand>
</feature>
<dbReference type="Gene3D" id="3.40.50.170">
    <property type="entry name" value="Formyl transferase, N-terminal domain"/>
    <property type="match status" value="1"/>
</dbReference>
<protein>
    <recommendedName>
        <fullName evidence="4 8">Methionyl-tRNA formyltransferase</fullName>
        <ecNumber evidence="3 8">2.1.2.9</ecNumber>
    </recommendedName>
</protein>
<dbReference type="EC" id="2.1.2.9" evidence="3 8"/>
<dbReference type="EMBL" id="AP009247">
    <property type="protein sequence ID" value="BAF61827.1"/>
    <property type="molecule type" value="Genomic_DNA"/>
</dbReference>
<evidence type="ECO:0000259" key="9">
    <source>
        <dbReference type="Pfam" id="PF00551"/>
    </source>
</evidence>
<name>A5CW37_VESOH</name>
<comment type="catalytic activity">
    <reaction evidence="7 8">
        <text>L-methionyl-tRNA(fMet) + (6R)-10-formyltetrahydrofolate = N-formyl-L-methionyl-tRNA(fMet) + (6S)-5,6,7,8-tetrahydrofolate + H(+)</text>
        <dbReference type="Rhea" id="RHEA:24380"/>
        <dbReference type="Rhea" id="RHEA-COMP:9952"/>
        <dbReference type="Rhea" id="RHEA-COMP:9953"/>
        <dbReference type="ChEBI" id="CHEBI:15378"/>
        <dbReference type="ChEBI" id="CHEBI:57453"/>
        <dbReference type="ChEBI" id="CHEBI:78530"/>
        <dbReference type="ChEBI" id="CHEBI:78844"/>
        <dbReference type="ChEBI" id="CHEBI:195366"/>
        <dbReference type="EC" id="2.1.2.9"/>
    </reaction>
</comment>
<evidence type="ECO:0000256" key="7">
    <source>
        <dbReference type="ARBA" id="ARBA00048558"/>
    </source>
</evidence>
<keyword evidence="6 8" id="KW-0648">Protein biosynthesis</keyword>
<dbReference type="PROSITE" id="PS00373">
    <property type="entry name" value="GART"/>
    <property type="match status" value="1"/>
</dbReference>
<dbReference type="InterPro" id="IPR001555">
    <property type="entry name" value="GART_AS"/>
</dbReference>
<comment type="similarity">
    <text evidence="2 8">Belongs to the Fmt family.</text>
</comment>
<evidence type="ECO:0000256" key="4">
    <source>
        <dbReference type="ARBA" id="ARBA00016014"/>
    </source>
</evidence>
<dbReference type="InterPro" id="IPR002376">
    <property type="entry name" value="Formyl_transf_N"/>
</dbReference>
<organism evidence="11 12">
    <name type="scientific">Vesicomyosocius okutanii subsp. Calyptogena okutanii (strain HA)</name>
    <dbReference type="NCBI Taxonomy" id="412965"/>
    <lineage>
        <taxon>Bacteria</taxon>
        <taxon>Pseudomonadati</taxon>
        <taxon>Pseudomonadota</taxon>
        <taxon>Gammaproteobacteria</taxon>
        <taxon>Candidatus Pseudothioglobaceae</taxon>
        <taxon>Candidatus Vesicomyidisocius</taxon>
    </lineage>
</organism>
<evidence type="ECO:0000313" key="11">
    <source>
        <dbReference type="EMBL" id="BAF61827.1"/>
    </source>
</evidence>
<dbReference type="Pfam" id="PF00551">
    <property type="entry name" value="Formyl_trans_N"/>
    <property type="match status" value="1"/>
</dbReference>
<keyword evidence="12" id="KW-1185">Reference proteome</keyword>
<dbReference type="InterPro" id="IPR005793">
    <property type="entry name" value="Formyl_trans_C"/>
</dbReference>
<dbReference type="SUPFAM" id="SSF50486">
    <property type="entry name" value="FMT C-terminal domain-like"/>
    <property type="match status" value="1"/>
</dbReference>
<dbReference type="InterPro" id="IPR041711">
    <property type="entry name" value="Met-tRNA-FMT_N"/>
</dbReference>
<evidence type="ECO:0000256" key="8">
    <source>
        <dbReference type="HAMAP-Rule" id="MF_00182"/>
    </source>
</evidence>
<dbReference type="Proteomes" id="UP000000247">
    <property type="component" value="Chromosome"/>
</dbReference>
<dbReference type="eggNOG" id="COG0223">
    <property type="taxonomic scope" value="Bacteria"/>
</dbReference>
<dbReference type="SUPFAM" id="SSF53328">
    <property type="entry name" value="Formyltransferase"/>
    <property type="match status" value="1"/>
</dbReference>
<evidence type="ECO:0000256" key="1">
    <source>
        <dbReference type="ARBA" id="ARBA00002606"/>
    </source>
</evidence>
<dbReference type="CDD" id="cd08646">
    <property type="entry name" value="FMT_core_Met-tRNA-FMT_N"/>
    <property type="match status" value="1"/>
</dbReference>
<evidence type="ECO:0000256" key="5">
    <source>
        <dbReference type="ARBA" id="ARBA00022679"/>
    </source>
</evidence>
<dbReference type="InterPro" id="IPR005794">
    <property type="entry name" value="Fmt"/>
</dbReference>
<proteinExistence type="inferred from homology"/>
<reference evidence="12" key="1">
    <citation type="journal article" date="2007" name="Curr. Biol.">
        <title>Reduced genome of the thioautotrophic intracellular symbiont in a deep-sea clam, Calyptogena okutanii.</title>
        <authorList>
            <person name="Kuwahara H."/>
            <person name="Yoshida T."/>
            <person name="Takaki Y."/>
            <person name="Shimamura S."/>
            <person name="Nishi S."/>
            <person name="Harada M."/>
            <person name="Matsuyama K."/>
            <person name="Takishita K."/>
            <person name="Kawato M."/>
            <person name="Uematsu K."/>
            <person name="Fujiwara Y."/>
            <person name="Sato T."/>
            <person name="Kato C."/>
            <person name="Kitagawa M."/>
            <person name="Kato I."/>
            <person name="Maruyama T."/>
        </authorList>
    </citation>
    <scope>NUCLEOTIDE SEQUENCE [LARGE SCALE GENOMIC DNA]</scope>
    <source>
        <strain evidence="12">HA</strain>
    </source>
</reference>
<dbReference type="InterPro" id="IPR011034">
    <property type="entry name" value="Formyl_transferase-like_C_sf"/>
</dbReference>
<dbReference type="HOGENOM" id="CLU_033347_1_2_6"/>
<evidence type="ECO:0000313" key="12">
    <source>
        <dbReference type="Proteomes" id="UP000000247"/>
    </source>
</evidence>
<comment type="function">
    <text evidence="1 8">Attaches a formyl group to the free amino group of methionyl-tRNA(fMet). The formyl group appears to play a dual role in the initiator identity of N-formylmethionyl-tRNA by promoting its recognition by IF2 and preventing the misappropriation of this tRNA by the elongation apparatus.</text>
</comment>
<feature type="domain" description="Formyl transferase N-terminal" evidence="9">
    <location>
        <begin position="11"/>
        <end position="189"/>
    </location>
</feature>
<evidence type="ECO:0000256" key="6">
    <source>
        <dbReference type="ARBA" id="ARBA00022917"/>
    </source>
</evidence>
<sequence length="322" mass="35898">MHSKSTSFKTRIAFAGTTKFSVAILEILINAKYDIVGVYCQPDRPKGRGRILTACPVKEKALEYNLKIFQPENLQSTKTQQALAKLNADVMIVVSYGQILPERILNMLKYGCLNIHSSLLPRWRGAAPIQRAILAGDKITGISIIQMNKILDTGDILLEKNCTITLNDTTQSLHNKLVKLGSNAIVEVLNNLDNLSPTEQSKNNITYAKKLKKNEAWIDWTQSAIQIHQKIRAFNPYPITQTHASSNRFATKILRIFSASIVVTNDNYSPGNIIKHNKKICIVATGDGALSLETVQLSGKKVLNIKDFSNAYKLTKLFITCR</sequence>
<dbReference type="RefSeq" id="WP_011930097.1">
    <property type="nucleotide sequence ID" value="NC_009465.1"/>
</dbReference>
<gene>
    <name evidence="8 11" type="primary">fmt</name>
    <name evidence="11" type="ordered locus">COSY_0715</name>
</gene>
<dbReference type="InterPro" id="IPR036477">
    <property type="entry name" value="Formyl_transf_N_sf"/>
</dbReference>
<dbReference type="CDD" id="cd08704">
    <property type="entry name" value="Met_tRNA_FMT_C"/>
    <property type="match status" value="1"/>
</dbReference>
<dbReference type="GO" id="GO:0004479">
    <property type="term" value="F:methionyl-tRNA formyltransferase activity"/>
    <property type="evidence" value="ECO:0007669"/>
    <property type="project" value="UniProtKB-UniRule"/>
</dbReference>
<dbReference type="Pfam" id="PF02911">
    <property type="entry name" value="Formyl_trans_C"/>
    <property type="match status" value="1"/>
</dbReference>
<dbReference type="OrthoDB" id="9802815at2"/>